<reference evidence="2" key="1">
    <citation type="submission" date="2021-10" db="EMBL/GenBank/DDBJ databases">
        <title>Melipona bicolor Genome sequencing and assembly.</title>
        <authorList>
            <person name="Araujo N.S."/>
            <person name="Arias M.C."/>
        </authorList>
    </citation>
    <scope>NUCLEOTIDE SEQUENCE</scope>
    <source>
        <strain evidence="2">USP_2M_L1-L4_2017</strain>
        <tissue evidence="2">Whole body</tissue>
    </source>
</reference>
<comment type="caution">
    <text evidence="2">The sequence shown here is derived from an EMBL/GenBank/DDBJ whole genome shotgun (WGS) entry which is preliminary data.</text>
</comment>
<evidence type="ECO:0000313" key="3">
    <source>
        <dbReference type="Proteomes" id="UP001177670"/>
    </source>
</evidence>
<gene>
    <name evidence="2" type="ORF">K0M31_005045</name>
</gene>
<feature type="region of interest" description="Disordered" evidence="1">
    <location>
        <begin position="1"/>
        <end position="78"/>
    </location>
</feature>
<dbReference type="AlphaFoldDB" id="A0AA40FW17"/>
<organism evidence="2 3">
    <name type="scientific">Melipona bicolor</name>
    <dbReference type="NCBI Taxonomy" id="60889"/>
    <lineage>
        <taxon>Eukaryota</taxon>
        <taxon>Metazoa</taxon>
        <taxon>Ecdysozoa</taxon>
        <taxon>Arthropoda</taxon>
        <taxon>Hexapoda</taxon>
        <taxon>Insecta</taxon>
        <taxon>Pterygota</taxon>
        <taxon>Neoptera</taxon>
        <taxon>Endopterygota</taxon>
        <taxon>Hymenoptera</taxon>
        <taxon>Apocrita</taxon>
        <taxon>Aculeata</taxon>
        <taxon>Apoidea</taxon>
        <taxon>Anthophila</taxon>
        <taxon>Apidae</taxon>
        <taxon>Melipona</taxon>
    </lineage>
</organism>
<sequence>MENFLALDQLSPPTSVKEKQASSSGPPFVTPKQPGSSRDARHATSTTSRRHKHSAVLTRENPPASSRLQAHVDTDATV</sequence>
<accession>A0AA40FW17</accession>
<evidence type="ECO:0000313" key="2">
    <source>
        <dbReference type="EMBL" id="KAK1126407.1"/>
    </source>
</evidence>
<evidence type="ECO:0000256" key="1">
    <source>
        <dbReference type="SAM" id="MobiDB-lite"/>
    </source>
</evidence>
<keyword evidence="3" id="KW-1185">Reference proteome</keyword>
<protein>
    <submittedName>
        <fullName evidence="2">Uncharacterized protein</fullName>
    </submittedName>
</protein>
<dbReference type="EMBL" id="JAHYIQ010000014">
    <property type="protein sequence ID" value="KAK1126407.1"/>
    <property type="molecule type" value="Genomic_DNA"/>
</dbReference>
<name>A0AA40FW17_9HYME</name>
<proteinExistence type="predicted"/>
<dbReference type="Proteomes" id="UP001177670">
    <property type="component" value="Unassembled WGS sequence"/>
</dbReference>